<sequence>MASKEAPGTAQQAIEYEIMSVPTGYKYNNDEILNQIDSIHVTGGGEFDTESLFILVENIFNHAAPIVGSYVPGAQLPLENMEDKDMALSVCFNSPFCTLKQISCKMASKAWGEVNAHETTLAILDMLSSYSWDARAVMTLAAFTLDYGKFWLLMQIHTSDQLAKSMAFLKGLPVLAEHSGLQKRQQALAELNHLIKVTLEVIKCIFELEKLPNYGRENVPALSKALVMLMLNFFPILSDVLEGIGPSGGSIQLGSQSLPHPQQSQDATEYMQTTNRRCVMAKCNVLQLIDGSNEVYFDILKHKYVLLLISGPDITDKDLSTLKQLRKEIGSRGKVVWVPIVVQSKTTINIERKFRSLGSEVPLYIVHQFLPIPGIKFIREEWLFTNKPIVGGDQPKSEGRTPYFGRAD</sequence>
<gene>
    <name evidence="2" type="ORF">FSB_LOCUS2538</name>
</gene>
<dbReference type="AlphaFoldDB" id="A0A2N9E6R4"/>
<dbReference type="Pfam" id="PF14576">
    <property type="entry name" value="SEO_N"/>
    <property type="match status" value="1"/>
</dbReference>
<protein>
    <recommendedName>
        <fullName evidence="1">Sieve element occlusion N-terminal domain-containing protein</fullName>
    </recommendedName>
</protein>
<proteinExistence type="predicted"/>
<dbReference type="GO" id="GO:0010088">
    <property type="term" value="P:phloem development"/>
    <property type="evidence" value="ECO:0007669"/>
    <property type="project" value="InterPro"/>
</dbReference>
<reference evidence="2" key="1">
    <citation type="submission" date="2018-02" db="EMBL/GenBank/DDBJ databases">
        <authorList>
            <person name="Cohen D.B."/>
            <person name="Kent A.D."/>
        </authorList>
    </citation>
    <scope>NUCLEOTIDE SEQUENCE</scope>
</reference>
<organism evidence="2">
    <name type="scientific">Fagus sylvatica</name>
    <name type="common">Beechnut</name>
    <dbReference type="NCBI Taxonomy" id="28930"/>
    <lineage>
        <taxon>Eukaryota</taxon>
        <taxon>Viridiplantae</taxon>
        <taxon>Streptophyta</taxon>
        <taxon>Embryophyta</taxon>
        <taxon>Tracheophyta</taxon>
        <taxon>Spermatophyta</taxon>
        <taxon>Magnoliopsida</taxon>
        <taxon>eudicotyledons</taxon>
        <taxon>Gunneridae</taxon>
        <taxon>Pentapetalae</taxon>
        <taxon>rosids</taxon>
        <taxon>fabids</taxon>
        <taxon>Fagales</taxon>
        <taxon>Fagaceae</taxon>
        <taxon>Fagus</taxon>
    </lineage>
</organism>
<accession>A0A2N9E6R4</accession>
<dbReference type="InterPro" id="IPR027942">
    <property type="entry name" value="SEO_N"/>
</dbReference>
<name>A0A2N9E6R4_FAGSY</name>
<evidence type="ECO:0000313" key="2">
    <source>
        <dbReference type="EMBL" id="SPC74656.1"/>
    </source>
</evidence>
<dbReference type="PANTHER" id="PTHR33232">
    <property type="entry name" value="PROTEIN SIEVE ELEMENT OCCLUSION B-LIKE"/>
    <property type="match status" value="1"/>
</dbReference>
<dbReference type="InterPro" id="IPR039299">
    <property type="entry name" value="SEOA"/>
</dbReference>
<dbReference type="PANTHER" id="PTHR33232:SF18">
    <property type="entry name" value="PROTEIN SIEVE ELEMENT OCCLUSION B-LIKE"/>
    <property type="match status" value="1"/>
</dbReference>
<feature type="domain" description="Sieve element occlusion N-terminal" evidence="1">
    <location>
        <begin position="29"/>
        <end position="226"/>
    </location>
</feature>
<dbReference type="EMBL" id="OIVN01000118">
    <property type="protein sequence ID" value="SPC74656.1"/>
    <property type="molecule type" value="Genomic_DNA"/>
</dbReference>
<evidence type="ECO:0000259" key="1">
    <source>
        <dbReference type="Pfam" id="PF14576"/>
    </source>
</evidence>